<keyword evidence="9 11" id="KW-0472">Membrane</keyword>
<dbReference type="SUPFAM" id="SSF56935">
    <property type="entry name" value="Porins"/>
    <property type="match status" value="1"/>
</dbReference>
<keyword evidence="16" id="KW-1185">Reference proteome</keyword>
<feature type="domain" description="TonB-dependent receptor plug" evidence="14">
    <location>
        <begin position="47"/>
        <end position="151"/>
    </location>
</feature>
<evidence type="ECO:0000256" key="6">
    <source>
        <dbReference type="ARBA" id="ARBA00023004"/>
    </source>
</evidence>
<dbReference type="KEGG" id="aep:AMC99_00752"/>
<name>A0A0M4MFP1_9SPHN</name>
<feature type="domain" description="TonB-dependent receptor-like beta-barrel" evidence="13">
    <location>
        <begin position="276"/>
        <end position="782"/>
    </location>
</feature>
<evidence type="ECO:0000259" key="14">
    <source>
        <dbReference type="Pfam" id="PF07715"/>
    </source>
</evidence>
<organism evidence="15 16">
    <name type="scientific">Altererythrobacter epoxidivorans</name>
    <dbReference type="NCBI Taxonomy" id="361183"/>
    <lineage>
        <taxon>Bacteria</taxon>
        <taxon>Pseudomonadati</taxon>
        <taxon>Pseudomonadota</taxon>
        <taxon>Alphaproteobacteria</taxon>
        <taxon>Sphingomonadales</taxon>
        <taxon>Erythrobacteraceae</taxon>
        <taxon>Altererythrobacter</taxon>
    </lineage>
</organism>
<evidence type="ECO:0000256" key="7">
    <source>
        <dbReference type="ARBA" id="ARBA00023065"/>
    </source>
</evidence>
<dbReference type="Pfam" id="PF00593">
    <property type="entry name" value="TonB_dep_Rec_b-barrel"/>
    <property type="match status" value="1"/>
</dbReference>
<dbReference type="STRING" id="361183.AMC99_00752"/>
<evidence type="ECO:0000256" key="11">
    <source>
        <dbReference type="PROSITE-ProRule" id="PRU01360"/>
    </source>
</evidence>
<keyword evidence="6" id="KW-0408">Iron</keyword>
<keyword evidence="5 11" id="KW-0812">Transmembrane</keyword>
<evidence type="ECO:0000256" key="9">
    <source>
        <dbReference type="ARBA" id="ARBA00023136"/>
    </source>
</evidence>
<keyword evidence="4" id="KW-0410">Iron transport</keyword>
<evidence type="ECO:0000256" key="10">
    <source>
        <dbReference type="ARBA" id="ARBA00023237"/>
    </source>
</evidence>
<dbReference type="PANTHER" id="PTHR32552:SF81">
    <property type="entry name" value="TONB-DEPENDENT OUTER MEMBRANE RECEPTOR"/>
    <property type="match status" value="1"/>
</dbReference>
<dbReference type="InterPro" id="IPR000531">
    <property type="entry name" value="Beta-barrel_TonB"/>
</dbReference>
<keyword evidence="10 11" id="KW-0998">Cell outer membrane</keyword>
<evidence type="ECO:0000256" key="1">
    <source>
        <dbReference type="ARBA" id="ARBA00004571"/>
    </source>
</evidence>
<evidence type="ECO:0000256" key="12">
    <source>
        <dbReference type="RuleBase" id="RU003357"/>
    </source>
</evidence>
<comment type="subcellular location">
    <subcellularLocation>
        <location evidence="1 11">Cell outer membrane</location>
        <topology evidence="1 11">Multi-pass membrane protein</topology>
    </subcellularLocation>
</comment>
<evidence type="ECO:0000256" key="4">
    <source>
        <dbReference type="ARBA" id="ARBA00022496"/>
    </source>
</evidence>
<dbReference type="PATRIC" id="fig|361183.4.peg.735"/>
<dbReference type="PROSITE" id="PS52016">
    <property type="entry name" value="TONB_DEPENDENT_REC_3"/>
    <property type="match status" value="1"/>
</dbReference>
<reference evidence="15 16" key="1">
    <citation type="submission" date="2015-09" db="EMBL/GenBank/DDBJ databases">
        <title>Complete genome sequence of a benzo[a]pyrene-degrading bacterium Altererythrobacter epoxidivorans CGMCC 1.7731T.</title>
        <authorList>
            <person name="Li Z."/>
            <person name="Cheng H."/>
            <person name="Huo Y."/>
            <person name="Xu X."/>
        </authorList>
    </citation>
    <scope>NUCLEOTIDE SEQUENCE [LARGE SCALE GENOMIC DNA]</scope>
    <source>
        <strain evidence="15 16">CGMCC 1.7731</strain>
    </source>
</reference>
<keyword evidence="8 12" id="KW-0798">TonB box</keyword>
<protein>
    <submittedName>
        <fullName evidence="15">Outer membrane receptor protein, mostly Fe transport</fullName>
    </submittedName>
</protein>
<dbReference type="InterPro" id="IPR036942">
    <property type="entry name" value="Beta-barrel_TonB_sf"/>
</dbReference>
<dbReference type="AlphaFoldDB" id="A0A0M4MFP1"/>
<accession>A0A0M4MFP1</accession>
<dbReference type="RefSeq" id="WP_061922917.1">
    <property type="nucleotide sequence ID" value="NZ_CP012669.1"/>
</dbReference>
<proteinExistence type="inferred from homology"/>
<dbReference type="InterPro" id="IPR039426">
    <property type="entry name" value="TonB-dep_rcpt-like"/>
</dbReference>
<evidence type="ECO:0000313" key="15">
    <source>
        <dbReference type="EMBL" id="ALE16055.1"/>
    </source>
</evidence>
<dbReference type="Gene3D" id="2.40.170.20">
    <property type="entry name" value="TonB-dependent receptor, beta-barrel domain"/>
    <property type="match status" value="1"/>
</dbReference>
<comment type="similarity">
    <text evidence="11 12">Belongs to the TonB-dependent receptor family.</text>
</comment>
<dbReference type="PANTHER" id="PTHR32552">
    <property type="entry name" value="FERRICHROME IRON RECEPTOR-RELATED"/>
    <property type="match status" value="1"/>
</dbReference>
<keyword evidence="7" id="KW-0406">Ion transport</keyword>
<keyword evidence="3 11" id="KW-1134">Transmembrane beta strand</keyword>
<gene>
    <name evidence="15" type="ORF">AMC99_00752</name>
</gene>
<sequence length="822" mass="89320">MAVTAGMAAPAAAQDTSGTATANAGAVAPSQDPNVIIVTAQRREEDLQDVPVAVTVFGDVDRDRLGIDTIQDMTNVTPGLSFNAQLDRLSVRGVGRLTNIIGSDPGVAVYNDGLYTSSNAEASKSSMFVQSVQILRGPQGTLFGRNSVGGAINVISKRPADILGGEWRLSGDRYGGLVAEGVLTGPISDALKFRASVQMGPRPIDEAFKNIGPGDDQGSLKRMLFEGQLEYDAGDAFNLWLKYSHAEWDHELYGQTNLVTPYSTAEIFPSGALVPNPGYGYTETNPGVDDPWTINRNTTNEDTLSRNHNFVANMQIALTDDVQLKYVGGYSQYLYTLYTDLDYSSATLRDEAVGSFYGSYSYDPTYIQRYVEDKSYYSNELTLSNSGAGAPFNWVLGLYQYHERFKQPIDWFQGGAGTDDMALALANPVCVDAAFGIQASCAENPLRSFYSGTGDLEIDSYAAFGQADFMVTDALKITAGLRYSSDKKKGSETYRLVNYNPVGSAYCVLEPYGVIGFGGCGPFTAAQDITTYVLQVPGSGPQARELSGTYDGWSWRLGLDYEFSPDAMIYASYNRGLKAGGFNLGNFAAQPEVKNEKVDAFEVGIKTRPMPRTTLNVTGFYYDYRDAQIPISVPLSAALGLNTTNFFNIDKTRSLGLEVETSWNVTDQLELTGTYSYLDSTIQKAPRLFDDPNQPGTVLVDLEGKRSPTTSKHKLYLAGLYDVPIGDAHLMFAASYAYRSKAYYDVFNSVTGKAPGWDQVDARVTYIDPTGKLTLIGYVRNVFDTVGYIGAAGNGGTSAPGYGQLYSYNPPRQIGAELQVRF</sequence>
<dbReference type="Pfam" id="PF07715">
    <property type="entry name" value="Plug"/>
    <property type="match status" value="1"/>
</dbReference>
<evidence type="ECO:0000256" key="5">
    <source>
        <dbReference type="ARBA" id="ARBA00022692"/>
    </source>
</evidence>
<dbReference type="GO" id="GO:0009279">
    <property type="term" value="C:cell outer membrane"/>
    <property type="evidence" value="ECO:0007669"/>
    <property type="project" value="UniProtKB-SubCell"/>
</dbReference>
<dbReference type="EMBL" id="CP012669">
    <property type="protein sequence ID" value="ALE16055.1"/>
    <property type="molecule type" value="Genomic_DNA"/>
</dbReference>
<evidence type="ECO:0000313" key="16">
    <source>
        <dbReference type="Proteomes" id="UP000057938"/>
    </source>
</evidence>
<keyword evidence="2 11" id="KW-0813">Transport</keyword>
<dbReference type="Proteomes" id="UP000057938">
    <property type="component" value="Chromosome"/>
</dbReference>
<evidence type="ECO:0000256" key="8">
    <source>
        <dbReference type="ARBA" id="ARBA00023077"/>
    </source>
</evidence>
<evidence type="ECO:0000256" key="3">
    <source>
        <dbReference type="ARBA" id="ARBA00022452"/>
    </source>
</evidence>
<dbReference type="GO" id="GO:0006826">
    <property type="term" value="P:iron ion transport"/>
    <property type="evidence" value="ECO:0007669"/>
    <property type="project" value="UniProtKB-KW"/>
</dbReference>
<evidence type="ECO:0000256" key="2">
    <source>
        <dbReference type="ARBA" id="ARBA00022448"/>
    </source>
</evidence>
<dbReference type="InterPro" id="IPR012910">
    <property type="entry name" value="Plug_dom"/>
</dbReference>
<evidence type="ECO:0000259" key="13">
    <source>
        <dbReference type="Pfam" id="PF00593"/>
    </source>
</evidence>
<keyword evidence="15" id="KW-0675">Receptor</keyword>